<proteinExistence type="predicted"/>
<comment type="caution">
    <text evidence="2">The sequence shown here is derived from an EMBL/GenBank/DDBJ whole genome shotgun (WGS) entry which is preliminary data.</text>
</comment>
<keyword evidence="3" id="KW-1185">Reference proteome</keyword>
<sequence>MSRRIPFGSGGRRQTDPPNLCLHLITFGDSRGQPHIPMPVILHFDLSAAQAPPRHLLEAYTGASPEIADTFFAIPGHEANYQNSLRELEDRLGDRLAGPPCACVAVLVNCRAGMHRSVAMAERLAGDIEDAWRDDGVIVVVEHLDTDVERGIRRAQRARAGGEGYHAGYLAGRYSRYQRIRRNVISRS</sequence>
<dbReference type="AlphaFoldDB" id="A0A8H6L7Q3"/>
<reference evidence="2 3" key="1">
    <citation type="journal article" date="2020" name="Genomics">
        <title>Complete, high-quality genomes from long-read metagenomic sequencing of two wolf lichen thalli reveals enigmatic genome architecture.</title>
        <authorList>
            <person name="McKenzie S.K."/>
            <person name="Walston R.F."/>
            <person name="Allen J.L."/>
        </authorList>
    </citation>
    <scope>NUCLEOTIDE SEQUENCE [LARGE SCALE GENOMIC DNA]</scope>
    <source>
        <strain evidence="2">WasteWater2</strain>
    </source>
</reference>
<name>A0A8H6L7Q3_9LECA</name>
<dbReference type="GeneID" id="59284762"/>
<dbReference type="RefSeq" id="XP_037167887.1">
    <property type="nucleotide sequence ID" value="XM_037305022.1"/>
</dbReference>
<gene>
    <name evidence="2" type="ORF">HO173_003093</name>
</gene>
<evidence type="ECO:0000313" key="2">
    <source>
        <dbReference type="EMBL" id="KAF6238588.1"/>
    </source>
</evidence>
<organism evidence="2 3">
    <name type="scientific">Letharia columbiana</name>
    <dbReference type="NCBI Taxonomy" id="112416"/>
    <lineage>
        <taxon>Eukaryota</taxon>
        <taxon>Fungi</taxon>
        <taxon>Dikarya</taxon>
        <taxon>Ascomycota</taxon>
        <taxon>Pezizomycotina</taxon>
        <taxon>Lecanoromycetes</taxon>
        <taxon>OSLEUM clade</taxon>
        <taxon>Lecanoromycetidae</taxon>
        <taxon>Lecanorales</taxon>
        <taxon>Lecanorineae</taxon>
        <taxon>Parmeliaceae</taxon>
        <taxon>Letharia</taxon>
    </lineage>
</organism>
<dbReference type="InterPro" id="IPR053931">
    <property type="entry name" value="RapZ_C"/>
</dbReference>
<protein>
    <recommendedName>
        <fullName evidence="1">RapZ C-terminal domain-containing protein</fullName>
    </recommendedName>
</protein>
<dbReference type="OrthoDB" id="5418695at2759"/>
<dbReference type="Proteomes" id="UP000578531">
    <property type="component" value="Unassembled WGS sequence"/>
</dbReference>
<evidence type="ECO:0000313" key="3">
    <source>
        <dbReference type="Proteomes" id="UP000578531"/>
    </source>
</evidence>
<dbReference type="EMBL" id="JACCJC010000008">
    <property type="protein sequence ID" value="KAF6238588.1"/>
    <property type="molecule type" value="Genomic_DNA"/>
</dbReference>
<evidence type="ECO:0000259" key="1">
    <source>
        <dbReference type="Pfam" id="PF22740"/>
    </source>
</evidence>
<feature type="domain" description="RapZ C-terminal" evidence="1">
    <location>
        <begin position="22"/>
        <end position="145"/>
    </location>
</feature>
<accession>A0A8H6L7Q3</accession>
<dbReference type="Pfam" id="PF22740">
    <property type="entry name" value="PapZ_C"/>
    <property type="match status" value="1"/>
</dbReference>